<dbReference type="NCBIfam" id="NF011456">
    <property type="entry name" value="PRK14874.1"/>
    <property type="match status" value="1"/>
</dbReference>
<dbReference type="Proteomes" id="UP000515847">
    <property type="component" value="Chromosome"/>
</dbReference>
<evidence type="ECO:0000313" key="19">
    <source>
        <dbReference type="Proteomes" id="UP000515847"/>
    </source>
</evidence>
<dbReference type="GO" id="GO:0009088">
    <property type="term" value="P:threonine biosynthetic process"/>
    <property type="evidence" value="ECO:0007669"/>
    <property type="project" value="UniProtKB-UniRule"/>
</dbReference>
<evidence type="ECO:0000259" key="17">
    <source>
        <dbReference type="SMART" id="SM00859"/>
    </source>
</evidence>
<feature type="binding site" evidence="15">
    <location>
        <position position="98"/>
    </location>
    <ligand>
        <name>phosphate</name>
        <dbReference type="ChEBI" id="CHEBI:43474"/>
    </ligand>
</feature>
<keyword evidence="11 15" id="KW-0560">Oxidoreductase</keyword>
<comment type="function">
    <text evidence="15">Catalyzes the NADPH-dependent formation of L-aspartate-semialdehyde (L-ASA) by the reductive dephosphorylation of L-aspartyl-4-phosphate.</text>
</comment>
<keyword evidence="9 15" id="KW-0521">NADP</keyword>
<feature type="active site" description="Proton acceptor" evidence="15 16">
    <location>
        <position position="237"/>
    </location>
</feature>
<dbReference type="InterPro" id="IPR036291">
    <property type="entry name" value="NAD(P)-bd_dom_sf"/>
</dbReference>
<dbReference type="SMART" id="SM00859">
    <property type="entry name" value="Semialdhyde_dh"/>
    <property type="match status" value="1"/>
</dbReference>
<dbReference type="PIRSF" id="PIRSF000148">
    <property type="entry name" value="ASA_dh"/>
    <property type="match status" value="1"/>
</dbReference>
<keyword evidence="12 15" id="KW-0457">Lysine biosynthesis</keyword>
<dbReference type="PANTHER" id="PTHR46278:SF2">
    <property type="entry name" value="ASPARTATE-SEMIALDEHYDE DEHYDROGENASE"/>
    <property type="match status" value="1"/>
</dbReference>
<dbReference type="KEGG" id="tfr:BR63_04920"/>
<keyword evidence="10 15" id="KW-0220">Diaminopimelate biosynthesis</keyword>
<dbReference type="NCBIfam" id="TIGR01296">
    <property type="entry name" value="asd_B"/>
    <property type="match status" value="1"/>
</dbReference>
<dbReference type="EC" id="1.2.1.11" evidence="6 15"/>
<feature type="active site" description="Acyl-thioester intermediate" evidence="15 16">
    <location>
        <position position="127"/>
    </location>
</feature>
<comment type="pathway">
    <text evidence="1 15">Amino-acid biosynthesis; L-methionine biosynthesis via de novo pathway; L-homoserine from L-aspartate: step 2/3.</text>
</comment>
<evidence type="ECO:0000256" key="5">
    <source>
        <dbReference type="ARBA" id="ARBA00011738"/>
    </source>
</evidence>
<keyword evidence="19" id="KW-1185">Reference proteome</keyword>
<evidence type="ECO:0000256" key="11">
    <source>
        <dbReference type="ARBA" id="ARBA00023002"/>
    </source>
</evidence>
<comment type="pathway">
    <text evidence="2 15">Amino-acid biosynthesis; L-lysine biosynthesis via DAP pathway; (S)-tetrahydrodipicolinate from L-aspartate: step 2/4.</text>
</comment>
<dbReference type="SUPFAM" id="SSF51735">
    <property type="entry name" value="NAD(P)-binding Rossmann-fold domains"/>
    <property type="match status" value="1"/>
</dbReference>
<dbReference type="UniPathway" id="UPA00050">
    <property type="reaction ID" value="UER00463"/>
</dbReference>
<evidence type="ECO:0000256" key="12">
    <source>
        <dbReference type="ARBA" id="ARBA00023154"/>
    </source>
</evidence>
<dbReference type="EMBL" id="CP045798">
    <property type="protein sequence ID" value="QNB45709.1"/>
    <property type="molecule type" value="Genomic_DNA"/>
</dbReference>
<dbReference type="CDD" id="cd18131">
    <property type="entry name" value="ASADH_C_bac_euk_like"/>
    <property type="match status" value="1"/>
</dbReference>
<dbReference type="GO" id="GO:0071266">
    <property type="term" value="P:'de novo' L-methionine biosynthetic process"/>
    <property type="evidence" value="ECO:0007669"/>
    <property type="project" value="UniProtKB-UniRule"/>
</dbReference>
<gene>
    <name evidence="15" type="primary">asd</name>
    <name evidence="18" type="ORF">BR63_04920</name>
</gene>
<dbReference type="Gene3D" id="3.30.360.10">
    <property type="entry name" value="Dihydrodipicolinate Reductase, domain 2"/>
    <property type="match status" value="1"/>
</dbReference>
<dbReference type="GO" id="GO:0019877">
    <property type="term" value="P:diaminopimelate biosynthetic process"/>
    <property type="evidence" value="ECO:0007669"/>
    <property type="project" value="UniProtKB-UniRule"/>
</dbReference>
<comment type="similarity">
    <text evidence="4 15">Belongs to the aspartate-semialdehyde dehydrogenase family.</text>
</comment>
<keyword evidence="7 15" id="KW-0028">Amino-acid biosynthesis</keyword>
<evidence type="ECO:0000256" key="6">
    <source>
        <dbReference type="ARBA" id="ARBA00013120"/>
    </source>
</evidence>
<dbReference type="UniPathway" id="UPA00034">
    <property type="reaction ID" value="UER00016"/>
</dbReference>
<proteinExistence type="inferred from homology"/>
<feature type="binding site" evidence="15">
    <location>
        <begin position="39"/>
        <end position="40"/>
    </location>
    <ligand>
        <name>NADP(+)</name>
        <dbReference type="ChEBI" id="CHEBI:58349"/>
    </ligand>
</feature>
<evidence type="ECO:0000256" key="2">
    <source>
        <dbReference type="ARBA" id="ARBA00005076"/>
    </source>
</evidence>
<dbReference type="UniPathway" id="UPA00051">
    <property type="reaction ID" value="UER00464"/>
</dbReference>
<dbReference type="RefSeq" id="WP_034419784.1">
    <property type="nucleotide sequence ID" value="NZ_CP045798.1"/>
</dbReference>
<comment type="catalytic activity">
    <reaction evidence="14 15">
        <text>L-aspartate 4-semialdehyde + phosphate + NADP(+) = 4-phospho-L-aspartate + NADPH + H(+)</text>
        <dbReference type="Rhea" id="RHEA:24284"/>
        <dbReference type="ChEBI" id="CHEBI:15378"/>
        <dbReference type="ChEBI" id="CHEBI:43474"/>
        <dbReference type="ChEBI" id="CHEBI:57535"/>
        <dbReference type="ChEBI" id="CHEBI:57783"/>
        <dbReference type="ChEBI" id="CHEBI:58349"/>
        <dbReference type="ChEBI" id="CHEBI:537519"/>
        <dbReference type="EC" id="1.2.1.11"/>
    </reaction>
</comment>
<dbReference type="AlphaFoldDB" id="A0A7G6E0V5"/>
<evidence type="ECO:0000256" key="14">
    <source>
        <dbReference type="ARBA" id="ARBA00047891"/>
    </source>
</evidence>
<evidence type="ECO:0000256" key="13">
    <source>
        <dbReference type="ARBA" id="ARBA00023167"/>
    </source>
</evidence>
<feature type="binding site" evidence="15">
    <location>
        <begin position="12"/>
        <end position="15"/>
    </location>
    <ligand>
        <name>NADP(+)</name>
        <dbReference type="ChEBI" id="CHEBI:58349"/>
    </ligand>
</feature>
<evidence type="ECO:0000256" key="15">
    <source>
        <dbReference type="HAMAP-Rule" id="MF_02121"/>
    </source>
</evidence>
<dbReference type="Gene3D" id="3.40.50.720">
    <property type="entry name" value="NAD(P)-binding Rossmann-like Domain"/>
    <property type="match status" value="1"/>
</dbReference>
<dbReference type="Pfam" id="PF02774">
    <property type="entry name" value="Semialdhyde_dhC"/>
    <property type="match status" value="1"/>
</dbReference>
<feature type="binding site" evidence="15">
    <location>
        <position position="230"/>
    </location>
    <ligand>
        <name>substrate</name>
    </ligand>
</feature>
<evidence type="ECO:0000256" key="1">
    <source>
        <dbReference type="ARBA" id="ARBA00005021"/>
    </source>
</evidence>
<evidence type="ECO:0000313" key="18">
    <source>
        <dbReference type="EMBL" id="QNB45709.1"/>
    </source>
</evidence>
<accession>A0A7G6E0V5</accession>
<sequence length="340" mass="37968">MKKLNIAVVGATGAVGTEILKILETRPYIQHIKLFATERSKGTRIRFQGKEHQVETINSQAFKGVDVALFAGGKASQEYATEALRQGAVVIDNSSTYRLHDDVPLVIPEVNPHALNNHKGLIANPNCSTIIMCMALKPIHNISPIKRIIVSTYQAVSGAGKEAIDELYEQINDSSNIQPKVFPHQIAYNLIPHIDVFQDNGFTKEEMKMVKETHKIFDDKNIAITATTVRVPVIRSHSESIYIETEEKIPLPLVRKVLADSPGVILMDEPDKNIYPMPLKASDHDEVFVGRLREDIYNPRGLNMWVVGDQLRKGAATNAVQILDELLKRNLLYSSHYLCG</sequence>
<feature type="binding site" evidence="15">
    <location>
        <position position="310"/>
    </location>
    <ligand>
        <name>NADP(+)</name>
        <dbReference type="ChEBI" id="CHEBI:58349"/>
    </ligand>
</feature>
<dbReference type="GO" id="GO:0046983">
    <property type="term" value="F:protein dimerization activity"/>
    <property type="evidence" value="ECO:0007669"/>
    <property type="project" value="InterPro"/>
</dbReference>
<dbReference type="CDD" id="cd02316">
    <property type="entry name" value="VcASADH2_like_N"/>
    <property type="match status" value="1"/>
</dbReference>
<dbReference type="InterPro" id="IPR012080">
    <property type="entry name" value="Asp_semialdehyde_DH"/>
</dbReference>
<comment type="pathway">
    <text evidence="3 15">Amino-acid biosynthesis; L-threonine biosynthesis; L-threonine from L-aspartate: step 2/5.</text>
</comment>
<dbReference type="InterPro" id="IPR000534">
    <property type="entry name" value="Semialdehyde_DH_NAD-bd"/>
</dbReference>
<feature type="domain" description="Semialdehyde dehydrogenase NAD-binding" evidence="17">
    <location>
        <begin position="5"/>
        <end position="118"/>
    </location>
</feature>
<dbReference type="Pfam" id="PF01118">
    <property type="entry name" value="Semialdhyde_dh"/>
    <property type="match status" value="1"/>
</dbReference>
<dbReference type="GO" id="GO:0009089">
    <property type="term" value="P:lysine biosynthetic process via diaminopimelate"/>
    <property type="evidence" value="ECO:0007669"/>
    <property type="project" value="UniProtKB-UniRule"/>
</dbReference>
<dbReference type="OrthoDB" id="9805684at2"/>
<keyword evidence="8 15" id="KW-0791">Threonine biosynthesis</keyword>
<dbReference type="GO" id="GO:0051287">
    <property type="term" value="F:NAD binding"/>
    <property type="evidence" value="ECO:0007669"/>
    <property type="project" value="InterPro"/>
</dbReference>
<evidence type="ECO:0000256" key="16">
    <source>
        <dbReference type="PIRSR" id="PIRSR000148-1"/>
    </source>
</evidence>
<evidence type="ECO:0000256" key="8">
    <source>
        <dbReference type="ARBA" id="ARBA00022697"/>
    </source>
</evidence>
<organism evidence="18 19">
    <name type="scientific">Thermanaerosceptrum fracticalcis</name>
    <dbReference type="NCBI Taxonomy" id="1712410"/>
    <lineage>
        <taxon>Bacteria</taxon>
        <taxon>Bacillati</taxon>
        <taxon>Bacillota</taxon>
        <taxon>Clostridia</taxon>
        <taxon>Eubacteriales</taxon>
        <taxon>Peptococcaceae</taxon>
        <taxon>Thermanaerosceptrum</taxon>
    </lineage>
</organism>
<comment type="subunit">
    <text evidence="5 15">Homodimer.</text>
</comment>
<dbReference type="GO" id="GO:0004073">
    <property type="term" value="F:aspartate-semialdehyde dehydrogenase activity"/>
    <property type="evidence" value="ECO:0007669"/>
    <property type="project" value="UniProtKB-UniRule"/>
</dbReference>
<evidence type="ECO:0000256" key="7">
    <source>
        <dbReference type="ARBA" id="ARBA00022605"/>
    </source>
</evidence>
<name>A0A7G6E0V5_THEFR</name>
<dbReference type="SUPFAM" id="SSF55347">
    <property type="entry name" value="Glyceraldehyde-3-phosphate dehydrogenase-like, C-terminal domain"/>
    <property type="match status" value="1"/>
</dbReference>
<feature type="binding site" evidence="15">
    <location>
        <position position="154"/>
    </location>
    <ligand>
        <name>substrate</name>
    </ligand>
</feature>
<dbReference type="GO" id="GO:0050661">
    <property type="term" value="F:NADP binding"/>
    <property type="evidence" value="ECO:0007669"/>
    <property type="project" value="UniProtKB-UniRule"/>
</dbReference>
<evidence type="ECO:0000256" key="3">
    <source>
        <dbReference type="ARBA" id="ARBA00005097"/>
    </source>
</evidence>
<dbReference type="GO" id="GO:0009097">
    <property type="term" value="P:isoleucine biosynthetic process"/>
    <property type="evidence" value="ECO:0007669"/>
    <property type="project" value="UniProtKB-UniRule"/>
</dbReference>
<dbReference type="InterPro" id="IPR012280">
    <property type="entry name" value="Semialdhyde_DH_dimer_dom"/>
</dbReference>
<evidence type="ECO:0000256" key="9">
    <source>
        <dbReference type="ARBA" id="ARBA00022857"/>
    </source>
</evidence>
<protein>
    <recommendedName>
        <fullName evidence="6 15">Aspartate-semialdehyde dehydrogenase</fullName>
        <shortName evidence="15">ASA dehydrogenase</shortName>
        <shortName evidence="15">ASADH</shortName>
        <ecNumber evidence="6 15">1.2.1.11</ecNumber>
    </recommendedName>
    <alternativeName>
        <fullName evidence="15">Aspartate-beta-semialdehyde dehydrogenase</fullName>
    </alternativeName>
</protein>
<comment type="caution">
    <text evidence="15">Lacks conserved residue(s) required for the propagation of feature annotation.</text>
</comment>
<evidence type="ECO:0000256" key="4">
    <source>
        <dbReference type="ARBA" id="ARBA00010584"/>
    </source>
</evidence>
<keyword evidence="13 15" id="KW-0486">Methionine biosynthesis</keyword>
<feature type="binding site" evidence="15">
    <location>
        <begin position="157"/>
        <end position="158"/>
    </location>
    <ligand>
        <name>NADP(+)</name>
        <dbReference type="ChEBI" id="CHEBI:58349"/>
    </ligand>
</feature>
<evidence type="ECO:0000256" key="10">
    <source>
        <dbReference type="ARBA" id="ARBA00022915"/>
    </source>
</evidence>
<dbReference type="HAMAP" id="MF_02121">
    <property type="entry name" value="ASADH"/>
    <property type="match status" value="1"/>
</dbReference>
<reference evidence="18 19" key="1">
    <citation type="journal article" date="2019" name="Front. Microbiol.">
        <title>Thermoanaerosceptrum fracticalcis gen. nov. sp. nov., a Novel Fumarate-Fermenting Microorganism From a Deep Fractured Carbonate Aquifer of the US Great Basin.</title>
        <authorList>
            <person name="Hamilton-Brehm S.D."/>
            <person name="Stewart L.E."/>
            <person name="Zavarin M."/>
            <person name="Caldwell M."/>
            <person name="Lawson P.A."/>
            <person name="Onstott T.C."/>
            <person name="Grzymski J."/>
            <person name="Neveux I."/>
            <person name="Lollar B.S."/>
            <person name="Russell C.E."/>
            <person name="Moser D.P."/>
        </authorList>
    </citation>
    <scope>NUCLEOTIDE SEQUENCE [LARGE SCALE GENOMIC DNA]</scope>
    <source>
        <strain evidence="18 19">DRI-13</strain>
    </source>
</reference>
<dbReference type="InterPro" id="IPR005986">
    <property type="entry name" value="Asp_semialdehyde_DH_beta"/>
</dbReference>
<dbReference type="PANTHER" id="PTHR46278">
    <property type="entry name" value="DEHYDROGENASE, PUTATIVE-RELATED"/>
    <property type="match status" value="1"/>
</dbReference>